<evidence type="ECO:0000313" key="1">
    <source>
        <dbReference type="EMBL" id="TSJ44352.1"/>
    </source>
</evidence>
<accession>A0A556MWV0</accession>
<dbReference type="RefSeq" id="WP_144247913.1">
    <property type="nucleotide sequence ID" value="NZ_VLPK01000001.1"/>
</dbReference>
<dbReference type="Gene3D" id="2.60.120.1390">
    <property type="match status" value="1"/>
</dbReference>
<comment type="caution">
    <text evidence="1">The sequence shown here is derived from an EMBL/GenBank/DDBJ whole genome shotgun (WGS) entry which is preliminary data.</text>
</comment>
<dbReference type="Proteomes" id="UP000318733">
    <property type="component" value="Unassembled WGS sequence"/>
</dbReference>
<dbReference type="PROSITE" id="PS51257">
    <property type="entry name" value="PROKAR_LIPOPROTEIN"/>
    <property type="match status" value="1"/>
</dbReference>
<protein>
    <submittedName>
        <fullName evidence="1">DUF2961 domain-containing protein</fullName>
    </submittedName>
</protein>
<dbReference type="AlphaFoldDB" id="A0A556MWV0"/>
<organism evidence="1 2">
    <name type="scientific">Mucilaginibacter corticis</name>
    <dbReference type="NCBI Taxonomy" id="2597670"/>
    <lineage>
        <taxon>Bacteria</taxon>
        <taxon>Pseudomonadati</taxon>
        <taxon>Bacteroidota</taxon>
        <taxon>Sphingobacteriia</taxon>
        <taxon>Sphingobacteriales</taxon>
        <taxon>Sphingobacteriaceae</taxon>
        <taxon>Mucilaginibacter</taxon>
    </lineage>
</organism>
<dbReference type="EMBL" id="VLPK01000001">
    <property type="protein sequence ID" value="TSJ44352.1"/>
    <property type="molecule type" value="Genomic_DNA"/>
</dbReference>
<sequence length="255" mass="29251">MLKRFLFTILSLVLLAGCGVDTIKSLLISMTDNRFRTLMPDSVQEYQASSYDRRSIAFDQPGWFTNRDASQYIRTEDVNGHKENVMLDVEGPGAIVRFWLTTFKRNGIIRIYFDNKPEPEITIPAYDLMKIGLPLGRALLQAHSSYEPKEKGGSTLYLPMPYAKHCKVTFEDKDTDNQPRYYQINYVKLNQAKTFSKKHLDDLKMLVDKTNDKLLHPDSVLIGRTTDIDQQIAPNGEAWLTCLRVRPAYVCCLSN</sequence>
<evidence type="ECO:0000313" key="2">
    <source>
        <dbReference type="Proteomes" id="UP000318733"/>
    </source>
</evidence>
<keyword evidence="2" id="KW-1185">Reference proteome</keyword>
<reference evidence="1 2" key="1">
    <citation type="submission" date="2019-07" db="EMBL/GenBank/DDBJ databases">
        <authorList>
            <person name="Huq M.A."/>
        </authorList>
    </citation>
    <scope>NUCLEOTIDE SEQUENCE [LARGE SCALE GENOMIC DNA]</scope>
    <source>
        <strain evidence="1 2">MAH-19</strain>
    </source>
</reference>
<gene>
    <name evidence="1" type="ORF">FO440_09290</name>
</gene>
<proteinExistence type="predicted"/>
<dbReference type="OrthoDB" id="2518538at2"/>
<dbReference type="InterPro" id="IPR021345">
    <property type="entry name" value="DUF2961"/>
</dbReference>
<name>A0A556MWV0_9SPHI</name>
<dbReference type="Pfam" id="PF11175">
    <property type="entry name" value="DUF2961"/>
    <property type="match status" value="1"/>
</dbReference>